<evidence type="ECO:0000313" key="3">
    <source>
        <dbReference type="Proteomes" id="UP000473826"/>
    </source>
</evidence>
<feature type="region of interest" description="Disordered" evidence="1">
    <location>
        <begin position="404"/>
        <end position="432"/>
    </location>
</feature>
<proteinExistence type="predicted"/>
<organism evidence="2 3">
    <name type="scientific">Vanrija humicola</name>
    <name type="common">Yeast</name>
    <name type="synonym">Cryptococcus humicola</name>
    <dbReference type="NCBI Taxonomy" id="5417"/>
    <lineage>
        <taxon>Eukaryota</taxon>
        <taxon>Fungi</taxon>
        <taxon>Dikarya</taxon>
        <taxon>Basidiomycota</taxon>
        <taxon>Agaricomycotina</taxon>
        <taxon>Tremellomycetes</taxon>
        <taxon>Trichosporonales</taxon>
        <taxon>Trichosporonaceae</taxon>
        <taxon>Vanrija</taxon>
    </lineage>
</organism>
<dbReference type="Proteomes" id="UP000473826">
    <property type="component" value="Unassembled WGS sequence"/>
</dbReference>
<reference evidence="2 3" key="1">
    <citation type="journal article" date="2019" name="PLoS Genet.">
        <title>Convergent evolution of linked mating-type loci in basidiomycete fungi.</title>
        <authorList>
            <person name="Sun S."/>
            <person name="Coelho M.A."/>
            <person name="Heitman J."/>
            <person name="Nowrousian M."/>
        </authorList>
    </citation>
    <scope>NUCLEOTIDE SEQUENCE [LARGE SCALE GENOMIC DNA]</scope>
    <source>
        <strain evidence="2 3">CBS 4282</strain>
    </source>
</reference>
<dbReference type="AlphaFoldDB" id="A0A7D8YUB5"/>
<evidence type="ECO:0000313" key="2">
    <source>
        <dbReference type="EMBL" id="TXT04263.1"/>
    </source>
</evidence>
<gene>
    <name evidence="2" type="ORF">VHUM_04261</name>
</gene>
<name>A0A7D8YUB5_VANHU</name>
<dbReference type="EMBL" id="QKWK01000017">
    <property type="protein sequence ID" value="TXT04263.1"/>
    <property type="molecule type" value="Genomic_DNA"/>
</dbReference>
<comment type="caution">
    <text evidence="2">The sequence shown here is derived from an EMBL/GenBank/DDBJ whole genome shotgun (WGS) entry which is preliminary data.</text>
</comment>
<protein>
    <submittedName>
        <fullName evidence="2">Uncharacterized protein</fullName>
    </submittedName>
</protein>
<keyword evidence="3" id="KW-1185">Reference proteome</keyword>
<accession>A0A7D8YUB5</accession>
<sequence length="511" mass="54273">MIARHTSTSLTTLLRKAASALRAPRPAALPARVRLALARTLHTAFPSLSAPAHALPLSQAIPVRLVSVSPHPAYQPFNGAFRRAGYRPHARSPRGAAIPAHTGLGAARNFSTVPPAGAFAGNGAAGNVPVVLRAFASVFDDEFDKSLPRGTRYMPYARPKRAERAPRRALRADRRVHARTASTASDRSAILRELGNYFPLAAIVAEDEATPLPPTPEALVTPGTVSTLALPLAQNLNLLLAPTPTVPYADAEIGVAILARLTHGILPLHEAYRFGSNRVIPLLARLEALGVMDPLNGGPGVTVEITTDHHGNLDIVRITFVDRAASDIIALLGDTLEVDGGMWWALSERKTSRPLTQAEESQIMEVWDDARPARPAPSRHSTASSVHELIMPTLDLSMVPTVLPSASEGSWPPSPALSAASYPNSSGTSTPADFDHLELDSWSSSPSVPASLLSSIADSFSDVSDDGWSVSPSDDDQAVASAWADDADTAEVEDVIAASWETRGFGLMQPW</sequence>
<feature type="compositionally biased region" description="Low complexity" evidence="1">
    <location>
        <begin position="416"/>
        <end position="426"/>
    </location>
</feature>
<dbReference type="OrthoDB" id="2585251at2759"/>
<evidence type="ECO:0000256" key="1">
    <source>
        <dbReference type="SAM" id="MobiDB-lite"/>
    </source>
</evidence>